<evidence type="ECO:0000313" key="2">
    <source>
        <dbReference type="Proteomes" id="UP000772434"/>
    </source>
</evidence>
<name>A0A9P5P2I3_9AGAR</name>
<comment type="caution">
    <text evidence="1">The sequence shown here is derived from an EMBL/GenBank/DDBJ whole genome shotgun (WGS) entry which is preliminary data.</text>
</comment>
<accession>A0A9P5P2I3</accession>
<sequence>MSTQTKQNLSKNEKKLIWVKDNITRIEALQGDDFAADSHPLFLELTVFLKSKSKPVADWDAFFRHTNAASQDIEDKVIKHVLLVTHVRYVQSRDNPDVMTHREKCKLLLNIGLNFKEYSVQDAVVRGNTSMKLPCGTILKFKRRERDHKPLFKMRTTMYDTIIPENGSGVLLL</sequence>
<gene>
    <name evidence="1" type="ORF">BDP27DRAFT_1435633</name>
</gene>
<keyword evidence="2" id="KW-1185">Reference proteome</keyword>
<evidence type="ECO:0000313" key="1">
    <source>
        <dbReference type="EMBL" id="KAF9036546.1"/>
    </source>
</evidence>
<reference evidence="1" key="1">
    <citation type="submission" date="2020-11" db="EMBL/GenBank/DDBJ databases">
        <authorList>
            <consortium name="DOE Joint Genome Institute"/>
            <person name="Ahrendt S."/>
            <person name="Riley R."/>
            <person name="Andreopoulos W."/>
            <person name="Labutti K."/>
            <person name="Pangilinan J."/>
            <person name="Ruiz-Duenas F.J."/>
            <person name="Barrasa J.M."/>
            <person name="Sanchez-Garcia M."/>
            <person name="Camarero S."/>
            <person name="Miyauchi S."/>
            <person name="Serrano A."/>
            <person name="Linde D."/>
            <person name="Babiker R."/>
            <person name="Drula E."/>
            <person name="Ayuso-Fernandez I."/>
            <person name="Pacheco R."/>
            <person name="Padilla G."/>
            <person name="Ferreira P."/>
            <person name="Barriuso J."/>
            <person name="Kellner H."/>
            <person name="Castanera R."/>
            <person name="Alfaro M."/>
            <person name="Ramirez L."/>
            <person name="Pisabarro A.G."/>
            <person name="Kuo A."/>
            <person name="Tritt A."/>
            <person name="Lipzen A."/>
            <person name="He G."/>
            <person name="Yan M."/>
            <person name="Ng V."/>
            <person name="Cullen D."/>
            <person name="Martin F."/>
            <person name="Rosso M.-N."/>
            <person name="Henrissat B."/>
            <person name="Hibbett D."/>
            <person name="Martinez A.T."/>
            <person name="Grigoriev I.V."/>
        </authorList>
    </citation>
    <scope>NUCLEOTIDE SEQUENCE</scope>
    <source>
        <strain evidence="1">AH 40177</strain>
    </source>
</reference>
<dbReference type="AlphaFoldDB" id="A0A9P5P2I3"/>
<proteinExistence type="predicted"/>
<dbReference type="Proteomes" id="UP000772434">
    <property type="component" value="Unassembled WGS sequence"/>
</dbReference>
<protein>
    <submittedName>
        <fullName evidence="1">Uncharacterized protein</fullName>
    </submittedName>
</protein>
<organism evidence="1 2">
    <name type="scientific">Rhodocollybia butyracea</name>
    <dbReference type="NCBI Taxonomy" id="206335"/>
    <lineage>
        <taxon>Eukaryota</taxon>
        <taxon>Fungi</taxon>
        <taxon>Dikarya</taxon>
        <taxon>Basidiomycota</taxon>
        <taxon>Agaricomycotina</taxon>
        <taxon>Agaricomycetes</taxon>
        <taxon>Agaricomycetidae</taxon>
        <taxon>Agaricales</taxon>
        <taxon>Marasmiineae</taxon>
        <taxon>Omphalotaceae</taxon>
        <taxon>Rhodocollybia</taxon>
    </lineage>
</organism>
<dbReference type="EMBL" id="JADNRY010000602">
    <property type="protein sequence ID" value="KAF9036546.1"/>
    <property type="molecule type" value="Genomic_DNA"/>
</dbReference>